<name>A0A6N3AQ99_9FIRM</name>
<sequence>MFRKLREKIRRQKLIEAEVLETLSSICLYLEVDAHFAHRGRYDDYFSSHAKQLRIFSESLRDELVKEDEKNRDRRG</sequence>
<reference evidence="1" key="1">
    <citation type="submission" date="2019-11" db="EMBL/GenBank/DDBJ databases">
        <authorList>
            <person name="Feng L."/>
        </authorList>
    </citation>
    <scope>NUCLEOTIDE SEQUENCE</scope>
    <source>
        <strain evidence="1">RtorquesLFYP15</strain>
    </source>
</reference>
<dbReference type="EMBL" id="CACRUQ010000006">
    <property type="protein sequence ID" value="VYT91806.1"/>
    <property type="molecule type" value="Genomic_DNA"/>
</dbReference>
<dbReference type="RefSeq" id="WP_227062582.1">
    <property type="nucleotide sequence ID" value="NZ_CACRUQ010000006.1"/>
</dbReference>
<evidence type="ECO:0000313" key="1">
    <source>
        <dbReference type="EMBL" id="VYT91806.1"/>
    </source>
</evidence>
<dbReference type="AlphaFoldDB" id="A0A6N3AQ99"/>
<accession>A0A6N3AQ99</accession>
<organism evidence="1">
    <name type="scientific">[Ruminococcus] torques</name>
    <dbReference type="NCBI Taxonomy" id="33039"/>
    <lineage>
        <taxon>Bacteria</taxon>
        <taxon>Bacillati</taxon>
        <taxon>Bacillota</taxon>
        <taxon>Clostridia</taxon>
        <taxon>Lachnospirales</taxon>
        <taxon>Lachnospiraceae</taxon>
        <taxon>Mediterraneibacter</taxon>
    </lineage>
</organism>
<protein>
    <submittedName>
        <fullName evidence="1">Uncharacterized protein</fullName>
    </submittedName>
</protein>
<gene>
    <name evidence="1" type="ORF">RTLFYP15_01031</name>
</gene>
<proteinExistence type="predicted"/>